<sequence>MSNQEKADKGELSFGVELEFLFYFKNPQLDDSQDPGCLVVDEEEELELPPALVLPKAIVYPEYGEYEREDEEEGEEDREGAGENTPRAWATGLIKQAILSVPGAKLERTSTVVDQPHRDMYVMTEPGATYGGWSVKRDGSVHDDYFKVSGYSYRAFEVTSPALWDRPESHRHVQLVVQELINRFRLRVNLSTGLHCHVGAGIEPVGEEAEEETGTQPNGDTKQKQSSFRLAKHSLGVFKRAAALMWAADGFMAQAFPPERGLSEFAPPIGLCSRLAHGVQLHHYHDASQTLHTHEEALPSHPPPTPLDKLTPLPKSQQSSSLLPSTHTPRLHPDHFLPALRRNSIPPAAQARFDLLGPVKTTAVPDIAQLAGVSVRAGVAHILACRNRAEVASLFGAPSDTPYYERANYNLQAYRMDGVADARKPAATVEFREAPGSLDPVFARDAGEERFWGVVGRLAEAEEAAVEEEALREEEAVEWEDEEGEGEEGGGVYGALVGRRQAKSALRYDVISLLMDMGLFAEALFLERKLCSDPLQFWYPCRLADAPHWFEDDVSPEPELPGPDDPRWVLPCNYERWLLGERVEC</sequence>
<evidence type="ECO:0000313" key="2">
    <source>
        <dbReference type="EMBL" id="KAK3300873.1"/>
    </source>
</evidence>
<reference evidence="2" key="1">
    <citation type="journal article" date="2023" name="Mol. Phylogenet. Evol.">
        <title>Genome-scale phylogeny and comparative genomics of the fungal order Sordariales.</title>
        <authorList>
            <person name="Hensen N."/>
            <person name="Bonometti L."/>
            <person name="Westerberg I."/>
            <person name="Brannstrom I.O."/>
            <person name="Guillou S."/>
            <person name="Cros-Aarteil S."/>
            <person name="Calhoun S."/>
            <person name="Haridas S."/>
            <person name="Kuo A."/>
            <person name="Mondo S."/>
            <person name="Pangilinan J."/>
            <person name="Riley R."/>
            <person name="LaButti K."/>
            <person name="Andreopoulos B."/>
            <person name="Lipzen A."/>
            <person name="Chen C."/>
            <person name="Yan M."/>
            <person name="Daum C."/>
            <person name="Ng V."/>
            <person name="Clum A."/>
            <person name="Steindorff A."/>
            <person name="Ohm R.A."/>
            <person name="Martin F."/>
            <person name="Silar P."/>
            <person name="Natvig D.O."/>
            <person name="Lalanne C."/>
            <person name="Gautier V."/>
            <person name="Ament-Velasquez S.L."/>
            <person name="Kruys A."/>
            <person name="Hutchinson M.I."/>
            <person name="Powell A.J."/>
            <person name="Barry K."/>
            <person name="Miller A.N."/>
            <person name="Grigoriev I.V."/>
            <person name="Debuchy R."/>
            <person name="Gladieux P."/>
            <person name="Hiltunen Thoren M."/>
            <person name="Johannesson H."/>
        </authorList>
    </citation>
    <scope>NUCLEOTIDE SEQUENCE</scope>
    <source>
        <strain evidence="2">CBS 168.71</strain>
    </source>
</reference>
<dbReference type="PANTHER" id="PTHR36847">
    <property type="entry name" value="AMIDOLIGASE ENZYME"/>
    <property type="match status" value="1"/>
</dbReference>
<feature type="compositionally biased region" description="Acidic residues" evidence="1">
    <location>
        <begin position="67"/>
        <end position="78"/>
    </location>
</feature>
<dbReference type="Proteomes" id="UP001278766">
    <property type="component" value="Unassembled WGS sequence"/>
</dbReference>
<feature type="compositionally biased region" description="Polar residues" evidence="1">
    <location>
        <begin position="216"/>
        <end position="226"/>
    </location>
</feature>
<organism evidence="2 3">
    <name type="scientific">Chaetomium fimeti</name>
    <dbReference type="NCBI Taxonomy" id="1854472"/>
    <lineage>
        <taxon>Eukaryota</taxon>
        <taxon>Fungi</taxon>
        <taxon>Dikarya</taxon>
        <taxon>Ascomycota</taxon>
        <taxon>Pezizomycotina</taxon>
        <taxon>Sordariomycetes</taxon>
        <taxon>Sordariomycetidae</taxon>
        <taxon>Sordariales</taxon>
        <taxon>Chaetomiaceae</taxon>
        <taxon>Chaetomium</taxon>
    </lineage>
</organism>
<dbReference type="AlphaFoldDB" id="A0AAE0LX67"/>
<dbReference type="EMBL" id="JAUEPN010000001">
    <property type="protein sequence ID" value="KAK3300873.1"/>
    <property type="molecule type" value="Genomic_DNA"/>
</dbReference>
<reference evidence="2" key="2">
    <citation type="submission" date="2023-06" db="EMBL/GenBank/DDBJ databases">
        <authorList>
            <consortium name="Lawrence Berkeley National Laboratory"/>
            <person name="Haridas S."/>
            <person name="Hensen N."/>
            <person name="Bonometti L."/>
            <person name="Westerberg I."/>
            <person name="Brannstrom I.O."/>
            <person name="Guillou S."/>
            <person name="Cros-Aarteil S."/>
            <person name="Calhoun S."/>
            <person name="Kuo A."/>
            <person name="Mondo S."/>
            <person name="Pangilinan J."/>
            <person name="Riley R."/>
            <person name="Labutti K."/>
            <person name="Andreopoulos B."/>
            <person name="Lipzen A."/>
            <person name="Chen C."/>
            <person name="Yanf M."/>
            <person name="Daum C."/>
            <person name="Ng V."/>
            <person name="Clum A."/>
            <person name="Steindorff A."/>
            <person name="Ohm R."/>
            <person name="Martin F."/>
            <person name="Silar P."/>
            <person name="Natvig D."/>
            <person name="Lalanne C."/>
            <person name="Gautier V."/>
            <person name="Ament-Velasquez S.L."/>
            <person name="Kruys A."/>
            <person name="Hutchinson M.I."/>
            <person name="Powell A.J."/>
            <person name="Barry K."/>
            <person name="Miller A.N."/>
            <person name="Grigoriev I.V."/>
            <person name="Debuchy R."/>
            <person name="Gladieux P."/>
            <person name="Thoren M.H."/>
            <person name="Johannesson H."/>
        </authorList>
    </citation>
    <scope>NUCLEOTIDE SEQUENCE</scope>
    <source>
        <strain evidence="2">CBS 168.71</strain>
    </source>
</reference>
<feature type="region of interest" description="Disordered" evidence="1">
    <location>
        <begin position="290"/>
        <end position="334"/>
    </location>
</feature>
<keyword evidence="3" id="KW-1185">Reference proteome</keyword>
<dbReference type="RefSeq" id="XP_062664387.1">
    <property type="nucleotide sequence ID" value="XM_062807090.1"/>
</dbReference>
<evidence type="ECO:0000313" key="3">
    <source>
        <dbReference type="Proteomes" id="UP001278766"/>
    </source>
</evidence>
<comment type="caution">
    <text evidence="2">The sequence shown here is derived from an EMBL/GenBank/DDBJ whole genome shotgun (WGS) entry which is preliminary data.</text>
</comment>
<evidence type="ECO:0000256" key="1">
    <source>
        <dbReference type="SAM" id="MobiDB-lite"/>
    </source>
</evidence>
<name>A0AAE0LX67_9PEZI</name>
<feature type="compositionally biased region" description="Low complexity" evidence="1">
    <location>
        <begin position="307"/>
        <end position="328"/>
    </location>
</feature>
<dbReference type="PANTHER" id="PTHR36847:SF1">
    <property type="entry name" value="AMIDOLIGASE ENZYME"/>
    <property type="match status" value="1"/>
</dbReference>
<feature type="region of interest" description="Disordered" evidence="1">
    <location>
        <begin position="207"/>
        <end position="226"/>
    </location>
</feature>
<protein>
    <submittedName>
        <fullName evidence="2">Uncharacterized protein</fullName>
    </submittedName>
</protein>
<proteinExistence type="predicted"/>
<accession>A0AAE0LX67</accession>
<feature type="region of interest" description="Disordered" evidence="1">
    <location>
        <begin position="66"/>
        <end position="85"/>
    </location>
</feature>
<gene>
    <name evidence="2" type="ORF">B0H64DRAFT_449413</name>
</gene>
<dbReference type="GeneID" id="87844038"/>